<dbReference type="SUPFAM" id="SSF52058">
    <property type="entry name" value="L domain-like"/>
    <property type="match status" value="1"/>
</dbReference>
<evidence type="ECO:0000256" key="8">
    <source>
        <dbReference type="ARBA" id="ARBA00023242"/>
    </source>
</evidence>
<dbReference type="GO" id="GO:0042981">
    <property type="term" value="P:regulation of apoptotic process"/>
    <property type="evidence" value="ECO:0007669"/>
    <property type="project" value="TreeGrafter"/>
</dbReference>
<comment type="function">
    <text evidence="10">Histone chaperone that specifically mediates the genome-wide removal of histone H2A.Z/H2AZ1 from the nucleosome: removes H2A.Z/H2AZ1 from its normal sites of deposition, especially from enhancer and insulator regions. Not involved in deposition of H2A.Z/H2AZ1 in the nucleosome. May stabilize the evicted H2A.Z/H2AZ1-H2B dimer, thus shifting the equilibrium towards dissociation and the off-chromatin state. Inhibits activity of protein phosphatase 2A (PP2A). Does not inhibit protein phosphatase 1. May play a role in cerebellar development and synaptogenesis.</text>
</comment>
<reference evidence="14" key="3">
    <citation type="submission" date="2025-09" db="UniProtKB">
        <authorList>
            <consortium name="Ensembl"/>
        </authorList>
    </citation>
    <scope>IDENTIFICATION</scope>
</reference>
<comment type="function">
    <text evidence="11">Multifunctional protein that is involved in the regulation of many processes.</text>
</comment>
<evidence type="ECO:0000256" key="11">
    <source>
        <dbReference type="RuleBase" id="RU369103"/>
    </source>
</evidence>
<dbReference type="InterPro" id="IPR045081">
    <property type="entry name" value="AN32"/>
</dbReference>
<protein>
    <recommendedName>
        <fullName evidence="11">Acidic leucine-rich nuclear phosphoprotein 32 family member</fullName>
    </recommendedName>
</protein>
<name>A0A671V0R0_SPAAU</name>
<dbReference type="FunFam" id="3.80.10.10:FF:000003">
    <property type="entry name" value="Acidic leucine-rich nuclear phosphoprotein 32 family member A"/>
    <property type="match status" value="1"/>
</dbReference>
<evidence type="ECO:0000256" key="9">
    <source>
        <dbReference type="ARBA" id="ARBA00025777"/>
    </source>
</evidence>
<evidence type="ECO:0000256" key="4">
    <source>
        <dbReference type="ARBA" id="ARBA00022614"/>
    </source>
</evidence>
<keyword evidence="15" id="KW-1185">Reference proteome</keyword>
<dbReference type="AlphaFoldDB" id="A0A671V0R0"/>
<keyword evidence="4 11" id="KW-0433">Leucine-rich repeat</keyword>
<dbReference type="Gene3D" id="3.80.10.10">
    <property type="entry name" value="Ribonuclease Inhibitor"/>
    <property type="match status" value="1"/>
</dbReference>
<sequence>MDMKKRISLELRNRDPAEVVELVVDNCRSSDGEVEGLTDDYTELEILSMVSVGLMSLSKLPSLPKLRKLEVSDNTISGGLDTLAEKCPNLTYLNLSGNKIKELSAVEVLQNLKNLKSLDLYSCEVSTLEDYRESVFELLPQLTYLDGYDQEDNEVPDSEADNDDEDVAGPPGDDEDDDDDEDDEEGSEGDEDEVGLSYLMKEGIQVSLQMMVMMMMMSLSEISCGQVVSLTGLSLRMKRMMETMWKKRRTMRKRRRRKMEVCSVGFKHLKLESAVSAE</sequence>
<keyword evidence="8 11" id="KW-0539">Nucleus</keyword>
<dbReference type="Proteomes" id="UP000472265">
    <property type="component" value="Chromosome 5"/>
</dbReference>
<dbReference type="GO" id="GO:0006325">
    <property type="term" value="P:chromatin organization"/>
    <property type="evidence" value="ECO:0007669"/>
    <property type="project" value="UniProtKB-KW"/>
</dbReference>
<dbReference type="GO" id="GO:0042393">
    <property type="term" value="F:histone binding"/>
    <property type="evidence" value="ECO:0007669"/>
    <property type="project" value="TreeGrafter"/>
</dbReference>
<accession>A0A671V0R0</accession>
<dbReference type="SMART" id="SM00446">
    <property type="entry name" value="LRRcap"/>
    <property type="match status" value="1"/>
</dbReference>
<dbReference type="PROSITE" id="PS51450">
    <property type="entry name" value="LRR"/>
    <property type="match status" value="1"/>
</dbReference>
<feature type="domain" description="U2A'/phosphoprotein 32 family A C-terminal" evidence="13">
    <location>
        <begin position="128"/>
        <end position="146"/>
    </location>
</feature>
<dbReference type="Ensembl" id="ENSSAUT00010019453.1">
    <property type="protein sequence ID" value="ENSSAUP00010018410.1"/>
    <property type="gene ID" value="ENSSAUG00010008325.1"/>
</dbReference>
<evidence type="ECO:0000256" key="2">
    <source>
        <dbReference type="ARBA" id="ARBA00004496"/>
    </source>
</evidence>
<dbReference type="Pfam" id="PF14580">
    <property type="entry name" value="LRR_9"/>
    <property type="match status" value="1"/>
</dbReference>
<organism evidence="14 15">
    <name type="scientific">Sparus aurata</name>
    <name type="common">Gilthead sea bream</name>
    <dbReference type="NCBI Taxonomy" id="8175"/>
    <lineage>
        <taxon>Eukaryota</taxon>
        <taxon>Metazoa</taxon>
        <taxon>Chordata</taxon>
        <taxon>Craniata</taxon>
        <taxon>Vertebrata</taxon>
        <taxon>Euteleostomi</taxon>
        <taxon>Actinopterygii</taxon>
        <taxon>Neopterygii</taxon>
        <taxon>Teleostei</taxon>
        <taxon>Neoteleostei</taxon>
        <taxon>Acanthomorphata</taxon>
        <taxon>Eupercaria</taxon>
        <taxon>Spariformes</taxon>
        <taxon>Sparidae</taxon>
        <taxon>Sparus</taxon>
    </lineage>
</organism>
<feature type="region of interest" description="Disordered" evidence="12">
    <location>
        <begin position="148"/>
        <end position="195"/>
    </location>
</feature>
<keyword evidence="7" id="KW-0143">Chaperone</keyword>
<comment type="subcellular location">
    <subcellularLocation>
        <location evidence="2">Cytoplasm</location>
    </subcellularLocation>
    <subcellularLocation>
        <location evidence="1 11">Nucleus</location>
    </subcellularLocation>
</comment>
<evidence type="ECO:0000313" key="15">
    <source>
        <dbReference type="Proteomes" id="UP000472265"/>
    </source>
</evidence>
<evidence type="ECO:0000256" key="10">
    <source>
        <dbReference type="ARBA" id="ARBA00045721"/>
    </source>
</evidence>
<dbReference type="InterPro" id="IPR001611">
    <property type="entry name" value="Leu-rich_rpt"/>
</dbReference>
<evidence type="ECO:0000256" key="7">
    <source>
        <dbReference type="ARBA" id="ARBA00023186"/>
    </source>
</evidence>
<evidence type="ECO:0000313" key="14">
    <source>
        <dbReference type="Ensembl" id="ENSSAUP00010018410.1"/>
    </source>
</evidence>
<evidence type="ECO:0000259" key="13">
    <source>
        <dbReference type="SMART" id="SM00446"/>
    </source>
</evidence>
<dbReference type="GO" id="GO:0019212">
    <property type="term" value="F:phosphatase inhibitor activity"/>
    <property type="evidence" value="ECO:0007669"/>
    <property type="project" value="TreeGrafter"/>
</dbReference>
<keyword evidence="6" id="KW-0156">Chromatin regulator</keyword>
<dbReference type="InterPro" id="IPR032675">
    <property type="entry name" value="LRR_dom_sf"/>
</dbReference>
<reference evidence="14" key="1">
    <citation type="submission" date="2021-04" db="EMBL/GenBank/DDBJ databases">
        <authorList>
            <consortium name="Wellcome Sanger Institute Data Sharing"/>
        </authorList>
    </citation>
    <scope>NUCLEOTIDE SEQUENCE [LARGE SCALE GENOMIC DNA]</scope>
</reference>
<dbReference type="PANTHER" id="PTHR11375:SF5">
    <property type="entry name" value="ACIDIC LEUCINE-RICH NUCLEAR PHOSPHOPROTEIN 32 FAMILY MEMBER E"/>
    <property type="match status" value="1"/>
</dbReference>
<dbReference type="GO" id="GO:0005634">
    <property type="term" value="C:nucleus"/>
    <property type="evidence" value="ECO:0007669"/>
    <property type="project" value="UniProtKB-SubCell"/>
</dbReference>
<feature type="compositionally biased region" description="Acidic residues" evidence="12">
    <location>
        <begin position="148"/>
        <end position="194"/>
    </location>
</feature>
<dbReference type="InParanoid" id="A0A671V0R0"/>
<keyword evidence="5" id="KW-0677">Repeat</keyword>
<dbReference type="InterPro" id="IPR003603">
    <property type="entry name" value="U2A'_phosphoprotein32A_C"/>
</dbReference>
<dbReference type="PANTHER" id="PTHR11375">
    <property type="entry name" value="ACIDIC LEUCINE-RICH NUCLEAR PHOSPHOPROTEIN 32"/>
    <property type="match status" value="1"/>
</dbReference>
<evidence type="ECO:0000256" key="12">
    <source>
        <dbReference type="SAM" id="MobiDB-lite"/>
    </source>
</evidence>
<gene>
    <name evidence="14" type="primary">LOC115581770</name>
</gene>
<evidence type="ECO:0000256" key="1">
    <source>
        <dbReference type="ARBA" id="ARBA00004123"/>
    </source>
</evidence>
<reference evidence="14" key="2">
    <citation type="submission" date="2025-08" db="UniProtKB">
        <authorList>
            <consortium name="Ensembl"/>
        </authorList>
    </citation>
    <scope>IDENTIFICATION</scope>
</reference>
<evidence type="ECO:0000256" key="6">
    <source>
        <dbReference type="ARBA" id="ARBA00022853"/>
    </source>
</evidence>
<dbReference type="GeneTree" id="ENSGT00950000182907"/>
<dbReference type="GO" id="GO:0005737">
    <property type="term" value="C:cytoplasm"/>
    <property type="evidence" value="ECO:0007669"/>
    <property type="project" value="UniProtKB-SubCell"/>
</dbReference>
<comment type="similarity">
    <text evidence="9 11">Belongs to the ANP32 family.</text>
</comment>
<evidence type="ECO:0000256" key="5">
    <source>
        <dbReference type="ARBA" id="ARBA00022737"/>
    </source>
</evidence>
<keyword evidence="3" id="KW-0963">Cytoplasm</keyword>
<evidence type="ECO:0000256" key="3">
    <source>
        <dbReference type="ARBA" id="ARBA00022490"/>
    </source>
</evidence>
<proteinExistence type="inferred from homology"/>